<name>A0ABD2QDQ7_9PLAT</name>
<evidence type="ECO:0000259" key="1">
    <source>
        <dbReference type="Pfam" id="PF15743"/>
    </source>
</evidence>
<evidence type="ECO:0000313" key="2">
    <source>
        <dbReference type="EMBL" id="KAL3317671.1"/>
    </source>
</evidence>
<feature type="domain" description="Spermatogenesis-associated protein 1 C-terminal" evidence="1">
    <location>
        <begin position="2"/>
        <end position="93"/>
    </location>
</feature>
<dbReference type="Proteomes" id="UP001626550">
    <property type="component" value="Unassembled WGS sequence"/>
</dbReference>
<accession>A0ABD2QDQ7</accession>
<dbReference type="AlphaFoldDB" id="A0ABD2QDQ7"/>
<dbReference type="PANTHER" id="PTHR14421:SF3">
    <property type="entry name" value="SPERMATOGENESIS-ASSOCIATED PROTEIN 1"/>
    <property type="match status" value="1"/>
</dbReference>
<sequence length="146" mass="16297">MYFDAKKPTPGLESKLESLRNELDAIMRKTVAVVGKVSDSTLPAVIAFDFRRNLVNENQGLVDTMLKLSIEIMLRVQAENEVKSLKVELEQKRANLALIRLTSLDKSGNAPPMPLRLRENVSSYSLDALHEATSPTKVQTRAPNYS</sequence>
<dbReference type="EMBL" id="JBJKFK010000346">
    <property type="protein sequence ID" value="KAL3317671.1"/>
    <property type="molecule type" value="Genomic_DNA"/>
</dbReference>
<gene>
    <name evidence="2" type="ORF">Ciccas_003666</name>
</gene>
<reference evidence="2 3" key="1">
    <citation type="submission" date="2024-11" db="EMBL/GenBank/DDBJ databases">
        <title>Adaptive evolution of stress response genes in parasites aligns with host niche diversity.</title>
        <authorList>
            <person name="Hahn C."/>
            <person name="Resl P."/>
        </authorList>
    </citation>
    <scope>NUCLEOTIDE SEQUENCE [LARGE SCALE GENOMIC DNA]</scope>
    <source>
        <strain evidence="2">EGGRZ-B1_66</strain>
        <tissue evidence="2">Body</tissue>
    </source>
</reference>
<dbReference type="InterPro" id="IPR039062">
    <property type="entry name" value="SPAT1"/>
</dbReference>
<proteinExistence type="predicted"/>
<comment type="caution">
    <text evidence="2">The sequence shown here is derived from an EMBL/GenBank/DDBJ whole genome shotgun (WGS) entry which is preliminary data.</text>
</comment>
<keyword evidence="3" id="KW-1185">Reference proteome</keyword>
<dbReference type="InterPro" id="IPR031478">
    <property type="entry name" value="SPATA1_C"/>
</dbReference>
<organism evidence="2 3">
    <name type="scientific">Cichlidogyrus casuarinus</name>
    <dbReference type="NCBI Taxonomy" id="1844966"/>
    <lineage>
        <taxon>Eukaryota</taxon>
        <taxon>Metazoa</taxon>
        <taxon>Spiralia</taxon>
        <taxon>Lophotrochozoa</taxon>
        <taxon>Platyhelminthes</taxon>
        <taxon>Monogenea</taxon>
        <taxon>Monopisthocotylea</taxon>
        <taxon>Dactylogyridea</taxon>
        <taxon>Ancyrocephalidae</taxon>
        <taxon>Cichlidogyrus</taxon>
    </lineage>
</organism>
<dbReference type="Pfam" id="PF15743">
    <property type="entry name" value="SPATA1_C"/>
    <property type="match status" value="1"/>
</dbReference>
<evidence type="ECO:0000313" key="3">
    <source>
        <dbReference type="Proteomes" id="UP001626550"/>
    </source>
</evidence>
<dbReference type="PANTHER" id="PTHR14421">
    <property type="entry name" value="SPERMATOGENESIS-ASSOCIATED PROTEIN 1"/>
    <property type="match status" value="1"/>
</dbReference>
<protein>
    <recommendedName>
        <fullName evidence="1">Spermatogenesis-associated protein 1 C-terminal domain-containing protein</fullName>
    </recommendedName>
</protein>